<protein>
    <submittedName>
        <fullName evidence="2">Uncharacterized protein</fullName>
    </submittedName>
</protein>
<proteinExistence type="predicted"/>
<organism evidence="2 3">
    <name type="scientific">Chionoecetes opilio</name>
    <name type="common">Atlantic snow crab</name>
    <name type="synonym">Cancer opilio</name>
    <dbReference type="NCBI Taxonomy" id="41210"/>
    <lineage>
        <taxon>Eukaryota</taxon>
        <taxon>Metazoa</taxon>
        <taxon>Ecdysozoa</taxon>
        <taxon>Arthropoda</taxon>
        <taxon>Crustacea</taxon>
        <taxon>Multicrustacea</taxon>
        <taxon>Malacostraca</taxon>
        <taxon>Eumalacostraca</taxon>
        <taxon>Eucarida</taxon>
        <taxon>Decapoda</taxon>
        <taxon>Pleocyemata</taxon>
        <taxon>Brachyura</taxon>
        <taxon>Eubrachyura</taxon>
        <taxon>Majoidea</taxon>
        <taxon>Majidae</taxon>
        <taxon>Chionoecetes</taxon>
    </lineage>
</organism>
<gene>
    <name evidence="2" type="ORF">GWK47_004623</name>
</gene>
<evidence type="ECO:0000256" key="1">
    <source>
        <dbReference type="SAM" id="MobiDB-lite"/>
    </source>
</evidence>
<accession>A0A8J4YFF3</accession>
<comment type="caution">
    <text evidence="2">The sequence shown here is derived from an EMBL/GenBank/DDBJ whole genome shotgun (WGS) entry which is preliminary data.</text>
</comment>
<dbReference type="Proteomes" id="UP000770661">
    <property type="component" value="Unassembled WGS sequence"/>
</dbReference>
<reference evidence="2" key="1">
    <citation type="submission" date="2020-07" db="EMBL/GenBank/DDBJ databases">
        <title>The High-quality genome of the commercially important snow crab, Chionoecetes opilio.</title>
        <authorList>
            <person name="Jeong J.-H."/>
            <person name="Ryu S."/>
        </authorList>
    </citation>
    <scope>NUCLEOTIDE SEQUENCE</scope>
    <source>
        <strain evidence="2">MADBK_172401_WGS</strain>
        <tissue evidence="2">Digestive gland</tissue>
    </source>
</reference>
<feature type="compositionally biased region" description="Basic and acidic residues" evidence="1">
    <location>
        <begin position="93"/>
        <end position="110"/>
    </location>
</feature>
<dbReference type="AlphaFoldDB" id="A0A8J4YFF3"/>
<name>A0A8J4YFF3_CHIOP</name>
<dbReference type="EMBL" id="JACEEZ010005536">
    <property type="protein sequence ID" value="KAG0725563.1"/>
    <property type="molecule type" value="Genomic_DNA"/>
</dbReference>
<sequence>MTSTIREGLSTQKTFPKQKVDLIQGISGERETHSKGDTPELPALTTEVIDLLCQHIRTVRARGKKRMRLQEATGKPHEVDVGMGRYPGQQYQEHQRETGKGVEGRWEARPKGPRQLGPIFPLTPQKKVELFQFLSGRLYPLPSQTEQVFSNLDLLVAVD</sequence>
<feature type="region of interest" description="Disordered" evidence="1">
    <location>
        <begin position="90"/>
        <end position="119"/>
    </location>
</feature>
<keyword evidence="3" id="KW-1185">Reference proteome</keyword>
<evidence type="ECO:0000313" key="2">
    <source>
        <dbReference type="EMBL" id="KAG0725563.1"/>
    </source>
</evidence>
<evidence type="ECO:0000313" key="3">
    <source>
        <dbReference type="Proteomes" id="UP000770661"/>
    </source>
</evidence>